<dbReference type="InterPro" id="IPR042122">
    <property type="entry name" value="Ser_AcTrfase_N_sf"/>
</dbReference>
<evidence type="ECO:0000256" key="3">
    <source>
        <dbReference type="ARBA" id="ARBA00022679"/>
    </source>
</evidence>
<sequence length="260" mass="27859">MSVFQIVKDELDSIIARDPAARTRIEVALTYPGFHAVMYHRVAHALWIRGWRFLGRAVSQMGRLFTGIEIHPGATVGRRLFIDHGMGTVVGETAEIGDDVTMYHGVTLGGVSPSVNSAAQVNRKRHPTIRNGAIIGSGAQVLGPITVGAQARVGANAVVVKDVPPGVAVVGIPAHPVTRNVSSEFMAYGTPTGDHPDPVARAVEGLMEQVTALKARVEELEKHEEQRDVIAPMTLPGMERSSSATEGGAEVQRLRRRAES</sequence>
<dbReference type="Gene3D" id="1.10.3130.10">
    <property type="entry name" value="serine acetyltransferase, domain 1"/>
    <property type="match status" value="1"/>
</dbReference>
<dbReference type="InterPro" id="IPR018357">
    <property type="entry name" value="Hexapep_transf_CS"/>
</dbReference>
<evidence type="ECO:0000256" key="8">
    <source>
        <dbReference type="SAM" id="MobiDB-lite"/>
    </source>
</evidence>
<proteinExistence type="inferred from homology"/>
<gene>
    <name evidence="9" type="ORF">FRZ44_14820</name>
</gene>
<dbReference type="Proteomes" id="UP000326202">
    <property type="component" value="Chromosome"/>
</dbReference>
<dbReference type="SUPFAM" id="SSF51161">
    <property type="entry name" value="Trimeric LpxA-like enzymes"/>
    <property type="match status" value="1"/>
</dbReference>
<evidence type="ECO:0000313" key="9">
    <source>
        <dbReference type="EMBL" id="QEX16190.1"/>
    </source>
</evidence>
<dbReference type="PROSITE" id="PS00101">
    <property type="entry name" value="HEXAPEP_TRANSFERASES"/>
    <property type="match status" value="1"/>
</dbReference>
<accession>A0A5J6MIT0</accession>
<dbReference type="GO" id="GO:0009001">
    <property type="term" value="F:serine O-acetyltransferase activity"/>
    <property type="evidence" value="ECO:0007669"/>
    <property type="project" value="UniProtKB-EC"/>
</dbReference>
<keyword evidence="5 7" id="KW-0012">Acyltransferase</keyword>
<dbReference type="InterPro" id="IPR011004">
    <property type="entry name" value="Trimer_LpxA-like_sf"/>
</dbReference>
<comment type="catalytic activity">
    <reaction evidence="6 7">
        <text>L-serine + acetyl-CoA = O-acetyl-L-serine + CoA</text>
        <dbReference type="Rhea" id="RHEA:24560"/>
        <dbReference type="ChEBI" id="CHEBI:33384"/>
        <dbReference type="ChEBI" id="CHEBI:57287"/>
        <dbReference type="ChEBI" id="CHEBI:57288"/>
        <dbReference type="ChEBI" id="CHEBI:58340"/>
        <dbReference type="EC" id="2.3.1.30"/>
    </reaction>
</comment>
<evidence type="ECO:0000256" key="5">
    <source>
        <dbReference type="ARBA" id="ARBA00023315"/>
    </source>
</evidence>
<evidence type="ECO:0000256" key="7">
    <source>
        <dbReference type="PIRNR" id="PIRNR000441"/>
    </source>
</evidence>
<dbReference type="InterPro" id="IPR005881">
    <property type="entry name" value="Ser_O-AcTrfase"/>
</dbReference>
<keyword evidence="3 7" id="KW-0808">Transferase</keyword>
<evidence type="ECO:0000256" key="6">
    <source>
        <dbReference type="ARBA" id="ARBA00049486"/>
    </source>
</evidence>
<dbReference type="FunFam" id="2.160.10.10:FF:000007">
    <property type="entry name" value="Serine acetyltransferase"/>
    <property type="match status" value="1"/>
</dbReference>
<keyword evidence="10" id="KW-1185">Reference proteome</keyword>
<dbReference type="PANTHER" id="PTHR42811">
    <property type="entry name" value="SERINE ACETYLTRANSFERASE"/>
    <property type="match status" value="1"/>
</dbReference>
<evidence type="ECO:0000256" key="2">
    <source>
        <dbReference type="ARBA" id="ARBA00022605"/>
    </source>
</evidence>
<dbReference type="OrthoDB" id="9801456at2"/>
<organism evidence="9 10">
    <name type="scientific">Hypericibacter terrae</name>
    <dbReference type="NCBI Taxonomy" id="2602015"/>
    <lineage>
        <taxon>Bacteria</taxon>
        <taxon>Pseudomonadati</taxon>
        <taxon>Pseudomonadota</taxon>
        <taxon>Alphaproteobacteria</taxon>
        <taxon>Rhodospirillales</taxon>
        <taxon>Dongiaceae</taxon>
        <taxon>Hypericibacter</taxon>
    </lineage>
</organism>
<dbReference type="InterPro" id="IPR001451">
    <property type="entry name" value="Hexapep"/>
</dbReference>
<dbReference type="EMBL" id="CP042906">
    <property type="protein sequence ID" value="QEX16190.1"/>
    <property type="molecule type" value="Genomic_DNA"/>
</dbReference>
<dbReference type="InterPro" id="IPR053376">
    <property type="entry name" value="Serine_acetyltransferase"/>
</dbReference>
<evidence type="ECO:0000313" key="10">
    <source>
        <dbReference type="Proteomes" id="UP000326202"/>
    </source>
</evidence>
<dbReference type="AlphaFoldDB" id="A0A5J6MIT0"/>
<dbReference type="KEGG" id="htq:FRZ44_14820"/>
<name>A0A5J6MIT0_9PROT</name>
<dbReference type="NCBIfam" id="TIGR01172">
    <property type="entry name" value="cysE"/>
    <property type="match status" value="1"/>
</dbReference>
<dbReference type="RefSeq" id="WP_151180191.1">
    <property type="nucleotide sequence ID" value="NZ_CP042906.1"/>
</dbReference>
<dbReference type="InterPro" id="IPR045304">
    <property type="entry name" value="LbH_SAT"/>
</dbReference>
<dbReference type="NCBIfam" id="NF041874">
    <property type="entry name" value="EPS_EpsC"/>
    <property type="match status" value="1"/>
</dbReference>
<dbReference type="GO" id="GO:0005737">
    <property type="term" value="C:cytoplasm"/>
    <property type="evidence" value="ECO:0007669"/>
    <property type="project" value="InterPro"/>
</dbReference>
<dbReference type="GO" id="GO:0006535">
    <property type="term" value="P:cysteine biosynthetic process from serine"/>
    <property type="evidence" value="ECO:0007669"/>
    <property type="project" value="InterPro"/>
</dbReference>
<keyword evidence="4" id="KW-0677">Repeat</keyword>
<protein>
    <recommendedName>
        <fullName evidence="7">Serine acetyltransferase</fullName>
        <ecNumber evidence="7">2.3.1.30</ecNumber>
    </recommendedName>
</protein>
<comment type="similarity">
    <text evidence="1 7">Belongs to the transferase hexapeptide repeat family.</text>
</comment>
<dbReference type="Pfam" id="PF00132">
    <property type="entry name" value="Hexapep"/>
    <property type="match status" value="1"/>
</dbReference>
<reference evidence="9 10" key="1">
    <citation type="submission" date="2019-08" db="EMBL/GenBank/DDBJ databases">
        <title>Hyperibacter terrae gen. nov., sp. nov. and Hyperibacter viscosus sp. nov., two new members in the family Rhodospirillaceae isolated from the rhizosphere of Hypericum perforatum.</title>
        <authorList>
            <person name="Noviana Z."/>
        </authorList>
    </citation>
    <scope>NUCLEOTIDE SEQUENCE [LARGE SCALE GENOMIC DNA]</scope>
    <source>
        <strain evidence="9 10">R5913</strain>
    </source>
</reference>
<dbReference type="PIRSF" id="PIRSF000441">
    <property type="entry name" value="CysE"/>
    <property type="match status" value="1"/>
</dbReference>
<dbReference type="CDD" id="cd03354">
    <property type="entry name" value="LbH_SAT"/>
    <property type="match status" value="1"/>
</dbReference>
<evidence type="ECO:0000256" key="4">
    <source>
        <dbReference type="ARBA" id="ARBA00022737"/>
    </source>
</evidence>
<dbReference type="Gene3D" id="2.160.10.10">
    <property type="entry name" value="Hexapeptide repeat proteins"/>
    <property type="match status" value="1"/>
</dbReference>
<feature type="region of interest" description="Disordered" evidence="8">
    <location>
        <begin position="223"/>
        <end position="260"/>
    </location>
</feature>
<keyword evidence="2" id="KW-0028">Amino-acid biosynthesis</keyword>
<dbReference type="EC" id="2.3.1.30" evidence="7"/>
<evidence type="ECO:0000256" key="1">
    <source>
        <dbReference type="ARBA" id="ARBA00007274"/>
    </source>
</evidence>